<sequence length="338" mass="35876">MESDMDPFAGQALSLSLSASAPEPFNNSGGFIAQQDTVYNFGPNFGLDYEPTAQSFGGTWGSGMDVSPFTNTDWQTWTADKNIDFNSLFSNNPQNASGSFGAYPTQTSQTGNSILYAFPADTTNSNVNAPLIADVPYVTTNHVQSSSVPTAENNPNSIVPHVATSHVDSSSEAVPVPASKELATKTISDEIDRNKKDGHENEDPAQQKASEDPKPKRQPRRPKTKRDKATADQSGKKDDAMADQSGKKEKAKNPPKRKAPMSSSNDTAGTDTGPTSKRRKTTSNNPTVAAQDDSVATRKGGRTIVAPSRVPELTSNAAAPKAKGPGGKRGTNNREGTE</sequence>
<comment type="caution">
    <text evidence="2">The sequence shown here is derived from an EMBL/GenBank/DDBJ whole genome shotgun (WGS) entry which is preliminary data.</text>
</comment>
<evidence type="ECO:0000313" key="2">
    <source>
        <dbReference type="EMBL" id="KAL0069544.1"/>
    </source>
</evidence>
<proteinExistence type="predicted"/>
<organism evidence="2 3">
    <name type="scientific">Marasmius tenuissimus</name>
    <dbReference type="NCBI Taxonomy" id="585030"/>
    <lineage>
        <taxon>Eukaryota</taxon>
        <taxon>Fungi</taxon>
        <taxon>Dikarya</taxon>
        <taxon>Basidiomycota</taxon>
        <taxon>Agaricomycotina</taxon>
        <taxon>Agaricomycetes</taxon>
        <taxon>Agaricomycetidae</taxon>
        <taxon>Agaricales</taxon>
        <taxon>Marasmiineae</taxon>
        <taxon>Marasmiaceae</taxon>
        <taxon>Marasmius</taxon>
    </lineage>
</organism>
<evidence type="ECO:0000313" key="3">
    <source>
        <dbReference type="Proteomes" id="UP001437256"/>
    </source>
</evidence>
<feature type="compositionally biased region" description="Polar residues" evidence="1">
    <location>
        <begin position="261"/>
        <end position="275"/>
    </location>
</feature>
<feature type="compositionally biased region" description="Basic and acidic residues" evidence="1">
    <location>
        <begin position="227"/>
        <end position="252"/>
    </location>
</feature>
<accession>A0ABR3A852</accession>
<gene>
    <name evidence="2" type="ORF">AAF712_003202</name>
</gene>
<feature type="compositionally biased region" description="Basic residues" evidence="1">
    <location>
        <begin position="216"/>
        <end position="226"/>
    </location>
</feature>
<feature type="compositionally biased region" description="Basic and acidic residues" evidence="1">
    <location>
        <begin position="187"/>
        <end position="202"/>
    </location>
</feature>
<reference evidence="2 3" key="1">
    <citation type="submission" date="2024-05" db="EMBL/GenBank/DDBJ databases">
        <title>A draft genome resource for the thread blight pathogen Marasmius tenuissimus strain MS-2.</title>
        <authorList>
            <person name="Yulfo-Soto G.E."/>
            <person name="Baruah I.K."/>
            <person name="Amoako-Attah I."/>
            <person name="Bukari Y."/>
            <person name="Meinhardt L.W."/>
            <person name="Bailey B.A."/>
            <person name="Cohen S.P."/>
        </authorList>
    </citation>
    <scope>NUCLEOTIDE SEQUENCE [LARGE SCALE GENOMIC DNA]</scope>
    <source>
        <strain evidence="2 3">MS-2</strain>
    </source>
</reference>
<evidence type="ECO:0000256" key="1">
    <source>
        <dbReference type="SAM" id="MobiDB-lite"/>
    </source>
</evidence>
<dbReference type="Proteomes" id="UP001437256">
    <property type="component" value="Unassembled WGS sequence"/>
</dbReference>
<feature type="compositionally biased region" description="Polar residues" evidence="1">
    <location>
        <begin position="144"/>
        <end position="157"/>
    </location>
</feature>
<keyword evidence="3" id="KW-1185">Reference proteome</keyword>
<feature type="region of interest" description="Disordered" evidence="1">
    <location>
        <begin position="144"/>
        <end position="338"/>
    </location>
</feature>
<protein>
    <submittedName>
        <fullName evidence="2">Uncharacterized protein</fullName>
    </submittedName>
</protein>
<name>A0ABR3A852_9AGAR</name>
<dbReference type="EMBL" id="JBBXMP010000011">
    <property type="protein sequence ID" value="KAL0069544.1"/>
    <property type="molecule type" value="Genomic_DNA"/>
</dbReference>